<comment type="subcellular location">
    <subcellularLocation>
        <location evidence="1">Cell membrane</location>
        <topology evidence="1">Multi-pass membrane protein</topology>
    </subcellularLocation>
</comment>
<name>A0A1X0U2N0_9BACT</name>
<accession>A0A1X0U2N0</accession>
<feature type="transmembrane region" description="Helical" evidence="8">
    <location>
        <begin position="120"/>
        <end position="140"/>
    </location>
</feature>
<feature type="transmembrane region" description="Helical" evidence="8">
    <location>
        <begin position="147"/>
        <end position="168"/>
    </location>
</feature>
<evidence type="ECO:0000256" key="5">
    <source>
        <dbReference type="ARBA" id="ARBA00022692"/>
    </source>
</evidence>
<keyword evidence="3" id="KW-0813">Transport</keyword>
<keyword evidence="4" id="KW-1003">Cell membrane</keyword>
<dbReference type="Gene3D" id="1.10.3470.10">
    <property type="entry name" value="ABC transporter involved in vitamin B12 uptake, BtuC"/>
    <property type="match status" value="1"/>
</dbReference>
<dbReference type="GO" id="GO:0022857">
    <property type="term" value="F:transmembrane transporter activity"/>
    <property type="evidence" value="ECO:0007669"/>
    <property type="project" value="InterPro"/>
</dbReference>
<dbReference type="PANTHER" id="PTHR30472:SF70">
    <property type="entry name" value="MOLYBDATE IMPORT SYSTEM PERMEASE PROTEIN MOLB"/>
    <property type="match status" value="1"/>
</dbReference>
<keyword evidence="5 8" id="KW-0812">Transmembrane</keyword>
<dbReference type="InterPro" id="IPR037294">
    <property type="entry name" value="ABC_BtuC-like"/>
</dbReference>
<evidence type="ECO:0000313" key="9">
    <source>
        <dbReference type="EMBL" id="ORI07913.1"/>
    </source>
</evidence>
<organism evidence="9 10">
    <name type="scientific">Campylobacter concisus</name>
    <dbReference type="NCBI Taxonomy" id="199"/>
    <lineage>
        <taxon>Bacteria</taxon>
        <taxon>Pseudomonadati</taxon>
        <taxon>Campylobacterota</taxon>
        <taxon>Epsilonproteobacteria</taxon>
        <taxon>Campylobacterales</taxon>
        <taxon>Campylobacteraceae</taxon>
        <taxon>Campylobacter</taxon>
    </lineage>
</organism>
<gene>
    <name evidence="9" type="ORF">A3835_05390</name>
</gene>
<dbReference type="Pfam" id="PF01032">
    <property type="entry name" value="FecCD"/>
    <property type="match status" value="1"/>
</dbReference>
<dbReference type="GO" id="GO:0033214">
    <property type="term" value="P:siderophore-iron import into cell"/>
    <property type="evidence" value="ECO:0007669"/>
    <property type="project" value="TreeGrafter"/>
</dbReference>
<dbReference type="InterPro" id="IPR000522">
    <property type="entry name" value="ABC_transptr_permease_BtuC"/>
</dbReference>
<dbReference type="EMBL" id="LVWL01000019">
    <property type="protein sequence ID" value="ORI07913.1"/>
    <property type="molecule type" value="Genomic_DNA"/>
</dbReference>
<feature type="transmembrane region" description="Helical" evidence="8">
    <location>
        <begin position="94"/>
        <end position="114"/>
    </location>
</feature>
<feature type="transmembrane region" description="Helical" evidence="8">
    <location>
        <begin position="310"/>
        <end position="329"/>
    </location>
</feature>
<dbReference type="PANTHER" id="PTHR30472">
    <property type="entry name" value="FERRIC ENTEROBACTIN TRANSPORT SYSTEM PERMEASE PROTEIN"/>
    <property type="match status" value="1"/>
</dbReference>
<feature type="transmembrane region" description="Helical" evidence="8">
    <location>
        <begin position="274"/>
        <end position="298"/>
    </location>
</feature>
<keyword evidence="6 8" id="KW-1133">Transmembrane helix</keyword>
<evidence type="ECO:0000313" key="10">
    <source>
        <dbReference type="Proteomes" id="UP000192671"/>
    </source>
</evidence>
<evidence type="ECO:0000256" key="4">
    <source>
        <dbReference type="ARBA" id="ARBA00022475"/>
    </source>
</evidence>
<dbReference type="CDD" id="cd06550">
    <property type="entry name" value="TM_ABC_iron-siderophores_like"/>
    <property type="match status" value="1"/>
</dbReference>
<proteinExistence type="inferred from homology"/>
<comment type="caution">
    <text evidence="9">The sequence shown here is derived from an EMBL/GenBank/DDBJ whole genome shotgun (WGS) entry which is preliminary data.</text>
</comment>
<feature type="transmembrane region" description="Helical" evidence="8">
    <location>
        <begin position="64"/>
        <end position="82"/>
    </location>
</feature>
<dbReference type="AlphaFoldDB" id="A0A1X0U2N0"/>
<dbReference type="Proteomes" id="UP000192671">
    <property type="component" value="Unassembled WGS sequence"/>
</dbReference>
<comment type="similarity">
    <text evidence="2">Belongs to the binding-protein-dependent transport system permease family. FecCD subfamily.</text>
</comment>
<evidence type="ECO:0000256" key="6">
    <source>
        <dbReference type="ARBA" id="ARBA00022989"/>
    </source>
</evidence>
<protein>
    <submittedName>
        <fullName evidence="9">ABC transporter permease</fullName>
    </submittedName>
</protein>
<feature type="transmembrane region" description="Helical" evidence="8">
    <location>
        <begin position="238"/>
        <end position="268"/>
    </location>
</feature>
<dbReference type="SUPFAM" id="SSF81345">
    <property type="entry name" value="ABC transporter involved in vitamin B12 uptake, BtuC"/>
    <property type="match status" value="1"/>
</dbReference>
<evidence type="ECO:0000256" key="2">
    <source>
        <dbReference type="ARBA" id="ARBA00007935"/>
    </source>
</evidence>
<reference evidence="9 10" key="1">
    <citation type="journal article" date="2017" name="Gene Rep">
        <title>The ribosomal RNA operon (rrn) of Campylobacter concisus supports molecular typing to genomospecies level.</title>
        <authorList>
            <person name="Huq M."/>
            <person name="Van T.T.H."/>
            <person name="Gurtler V."/>
            <person name="Elshagmani E."/>
            <person name="Allemailem K.S."/>
            <person name="Smooker P.M."/>
            <person name="Istivan T.S."/>
        </authorList>
    </citation>
    <scope>NUCLEOTIDE SEQUENCE [LARGE SCALE GENOMIC DNA]</scope>
    <source>
        <strain evidence="9 10">RCH 26</strain>
    </source>
</reference>
<keyword evidence="7 8" id="KW-0472">Membrane</keyword>
<feature type="transmembrane region" description="Helical" evidence="8">
    <location>
        <begin position="198"/>
        <end position="217"/>
    </location>
</feature>
<evidence type="ECO:0000256" key="8">
    <source>
        <dbReference type="SAM" id="Phobius"/>
    </source>
</evidence>
<evidence type="ECO:0000256" key="1">
    <source>
        <dbReference type="ARBA" id="ARBA00004651"/>
    </source>
</evidence>
<sequence length="336" mass="36081">MSSKKVIFALFALLLLVLFFSLGIGRYKISYAQIFEFIRSAILNEQPSDEQGYTVFTLIRLPRVLFAVLVGAALASSGAVYQGLFKNPLVSPDILGVSSGAAVGASVAIILNFNYIGVQLSAFVCGLFAVFAVVFISSVIAKGRLNLLVMVLTGIVISSLFGALSSLIKFLADSEDKLPEVTFWLMGSLARSGGYKNLALLFCVVMICLVPLFMLRYKLNTLSFGEEEARAMGLNVKFYNIIIIIASTLLTATCVSFCGIVGWVGLVIPHIMRFVVGANFITLFPASLLGGGLFLLIVDTASRSLMASEIPLGVITSLVGAPLFVYLLYKSKNGFA</sequence>
<evidence type="ECO:0000256" key="7">
    <source>
        <dbReference type="ARBA" id="ARBA00023136"/>
    </source>
</evidence>
<evidence type="ECO:0000256" key="3">
    <source>
        <dbReference type="ARBA" id="ARBA00022448"/>
    </source>
</evidence>
<dbReference type="GO" id="GO:0005886">
    <property type="term" value="C:plasma membrane"/>
    <property type="evidence" value="ECO:0007669"/>
    <property type="project" value="UniProtKB-SubCell"/>
</dbReference>
<dbReference type="FunFam" id="1.10.3470.10:FF:000001">
    <property type="entry name" value="Vitamin B12 ABC transporter permease BtuC"/>
    <property type="match status" value="1"/>
</dbReference>